<sequence>MAKFAIGETVDNAADDHEVGKVIAVFPTDDGHFRYAVDMEGYGALQFFNEEKLVVHPC</sequence>
<accession>A0A1M7TRU3</accession>
<dbReference type="Proteomes" id="UP000184096">
    <property type="component" value="Chromosome I"/>
</dbReference>
<evidence type="ECO:0000313" key="2">
    <source>
        <dbReference type="Proteomes" id="UP000184096"/>
    </source>
</evidence>
<reference evidence="2" key="1">
    <citation type="submission" date="2016-11" db="EMBL/GenBank/DDBJ databases">
        <authorList>
            <person name="Varghese N."/>
            <person name="Submissions S."/>
        </authorList>
    </citation>
    <scope>NUCLEOTIDE SEQUENCE [LARGE SCALE GENOMIC DNA]</scope>
    <source>
        <strain evidence="2">GAS401</strain>
    </source>
</reference>
<proteinExistence type="predicted"/>
<dbReference type="RefSeq" id="WP_156898504.1">
    <property type="nucleotide sequence ID" value="NZ_LT670849.1"/>
</dbReference>
<protein>
    <recommendedName>
        <fullName evidence="3">DUF4926 domain-containing protein</fullName>
    </recommendedName>
</protein>
<dbReference type="EMBL" id="LT670849">
    <property type="protein sequence ID" value="SHN73400.1"/>
    <property type="molecule type" value="Genomic_DNA"/>
</dbReference>
<organism evidence="1 2">
    <name type="scientific">Bradyrhizobium erythrophlei</name>
    <dbReference type="NCBI Taxonomy" id="1437360"/>
    <lineage>
        <taxon>Bacteria</taxon>
        <taxon>Pseudomonadati</taxon>
        <taxon>Pseudomonadota</taxon>
        <taxon>Alphaproteobacteria</taxon>
        <taxon>Hyphomicrobiales</taxon>
        <taxon>Nitrobacteraceae</taxon>
        <taxon>Bradyrhizobium</taxon>
    </lineage>
</organism>
<evidence type="ECO:0008006" key="3">
    <source>
        <dbReference type="Google" id="ProtNLM"/>
    </source>
</evidence>
<name>A0A1M7TRU3_9BRAD</name>
<dbReference type="AlphaFoldDB" id="A0A1M7TRU3"/>
<keyword evidence="2" id="KW-1185">Reference proteome</keyword>
<gene>
    <name evidence="1" type="ORF">SAMN05444170_2466</name>
</gene>
<evidence type="ECO:0000313" key="1">
    <source>
        <dbReference type="EMBL" id="SHN73400.1"/>
    </source>
</evidence>
<dbReference type="OrthoDB" id="8245912at2"/>